<dbReference type="InterPro" id="IPR001789">
    <property type="entry name" value="Sig_transdc_resp-reg_receiver"/>
</dbReference>
<accession>A0A2P1PRJ5</accession>
<dbReference type="InterPro" id="IPR003594">
    <property type="entry name" value="HATPase_dom"/>
</dbReference>
<evidence type="ECO:0000256" key="4">
    <source>
        <dbReference type="ARBA" id="ARBA00022679"/>
    </source>
</evidence>
<keyword evidence="4" id="KW-0808">Transferase</keyword>
<name>A0A2P1PRJ5_9GAMM</name>
<comment type="catalytic activity">
    <reaction evidence="1">
        <text>ATP + protein L-histidine = ADP + protein N-phospho-L-histidine.</text>
        <dbReference type="EC" id="2.7.13.3"/>
    </reaction>
</comment>
<dbReference type="SMART" id="SM00387">
    <property type="entry name" value="HATPase_c"/>
    <property type="match status" value="1"/>
</dbReference>
<evidence type="ECO:0000313" key="9">
    <source>
        <dbReference type="EMBL" id="AVP97477.1"/>
    </source>
</evidence>
<dbReference type="CDD" id="cd16922">
    <property type="entry name" value="HATPase_EvgS-ArcB-TorS-like"/>
    <property type="match status" value="1"/>
</dbReference>
<gene>
    <name evidence="9" type="ORF">C7S18_09840</name>
</gene>
<dbReference type="Gene3D" id="1.10.287.130">
    <property type="match status" value="1"/>
</dbReference>
<dbReference type="SMART" id="SM00388">
    <property type="entry name" value="HisKA"/>
    <property type="match status" value="1"/>
</dbReference>
<dbReference type="Gene3D" id="3.40.50.2300">
    <property type="match status" value="1"/>
</dbReference>
<evidence type="ECO:0000259" key="8">
    <source>
        <dbReference type="PROSITE" id="PS50110"/>
    </source>
</evidence>
<evidence type="ECO:0000256" key="1">
    <source>
        <dbReference type="ARBA" id="ARBA00000085"/>
    </source>
</evidence>
<feature type="domain" description="Histidine kinase" evidence="7">
    <location>
        <begin position="157"/>
        <end position="370"/>
    </location>
</feature>
<reference evidence="9 10" key="1">
    <citation type="submission" date="2018-03" db="EMBL/GenBank/DDBJ databases">
        <title>Ahniella affigens gen. nov., sp. nov., a gammaproteobacterium isolated from sandy soil near a stream.</title>
        <authorList>
            <person name="Ko Y."/>
            <person name="Kim J.-H."/>
        </authorList>
    </citation>
    <scope>NUCLEOTIDE SEQUENCE [LARGE SCALE GENOMIC DNA]</scope>
    <source>
        <strain evidence="9 10">D13</strain>
    </source>
</reference>
<feature type="modified residue" description="4-aspartylphosphate" evidence="6">
    <location>
        <position position="443"/>
    </location>
</feature>
<dbReference type="PROSITE" id="PS50109">
    <property type="entry name" value="HIS_KIN"/>
    <property type="match status" value="1"/>
</dbReference>
<evidence type="ECO:0000256" key="5">
    <source>
        <dbReference type="ARBA" id="ARBA00022777"/>
    </source>
</evidence>
<evidence type="ECO:0000259" key="7">
    <source>
        <dbReference type="PROSITE" id="PS50109"/>
    </source>
</evidence>
<dbReference type="KEGG" id="xba:C7S18_09840"/>
<dbReference type="GO" id="GO:0005886">
    <property type="term" value="C:plasma membrane"/>
    <property type="evidence" value="ECO:0007669"/>
    <property type="project" value="TreeGrafter"/>
</dbReference>
<dbReference type="InterPro" id="IPR011006">
    <property type="entry name" value="CheY-like_superfamily"/>
</dbReference>
<dbReference type="EMBL" id="CP027860">
    <property type="protein sequence ID" value="AVP97477.1"/>
    <property type="molecule type" value="Genomic_DNA"/>
</dbReference>
<keyword evidence="5" id="KW-0418">Kinase</keyword>
<dbReference type="PROSITE" id="PS50110">
    <property type="entry name" value="RESPONSE_REGULATORY"/>
    <property type="match status" value="1"/>
</dbReference>
<dbReference type="AlphaFoldDB" id="A0A2P1PRJ5"/>
<keyword evidence="3 6" id="KW-0597">Phosphoprotein</keyword>
<dbReference type="GO" id="GO:0009927">
    <property type="term" value="F:histidine phosphotransfer kinase activity"/>
    <property type="evidence" value="ECO:0007669"/>
    <property type="project" value="TreeGrafter"/>
</dbReference>
<dbReference type="OrthoDB" id="9797243at2"/>
<dbReference type="SUPFAM" id="SSF47384">
    <property type="entry name" value="Homodimeric domain of signal transducing histidine kinase"/>
    <property type="match status" value="1"/>
</dbReference>
<dbReference type="EC" id="2.7.13.3" evidence="2"/>
<dbReference type="PRINTS" id="PR00344">
    <property type="entry name" value="BCTRLSENSOR"/>
</dbReference>
<organism evidence="9 10">
    <name type="scientific">Ahniella affigens</name>
    <dbReference type="NCBI Taxonomy" id="2021234"/>
    <lineage>
        <taxon>Bacteria</taxon>
        <taxon>Pseudomonadati</taxon>
        <taxon>Pseudomonadota</taxon>
        <taxon>Gammaproteobacteria</taxon>
        <taxon>Lysobacterales</taxon>
        <taxon>Rhodanobacteraceae</taxon>
        <taxon>Ahniella</taxon>
    </lineage>
</organism>
<dbReference type="SMART" id="SM00448">
    <property type="entry name" value="REC"/>
    <property type="match status" value="1"/>
</dbReference>
<sequence>MSGTDPQLESLLFDILLEQTKPLFLRFDQKLGLLGIEGQRNAWRVDDAESLAQAVRDVLLGMPLQGRGELRAVELAGQRLAHVHWHGRADGIDVILLDARMELEQQRQKQQESHDAELASAERGKAIDRLRKVKHELERRQTQLEEADALKTAFLSTLSHEFRTPLTAIFGYLHLLERRLQPDSESQYALRAIRRGATHLFGLAENLLEYGKPEAEAHRLNIVRIDLHTLADDLRIMFGPLADEQGLLLEFQIERVPLELCLDEIKLKQVLINLLSNAVRFTPRGRVLVQLRWNGQRFEAQIEDTGIGIPEELVNSIFKPFHRNGPAGQRGAGLGLSISRRLVEQMHGQMHFRSRPGEGSAFTVSLPSLQVGRPANASGTQTSMPADSWLSGGTALVIDDDPDLRELLRLLLEDLGFSVELSVTANEGFERAQCLVPDLVVVDLNLPGLSGNVASFKLRAHGYLGPILAISAQTDAEARRGALAAGADLFLPKPIQIEAFVRAVRQASRPPSVLED</sequence>
<dbReference type="PANTHER" id="PTHR43047">
    <property type="entry name" value="TWO-COMPONENT HISTIDINE PROTEIN KINASE"/>
    <property type="match status" value="1"/>
</dbReference>
<dbReference type="CDD" id="cd00156">
    <property type="entry name" value="REC"/>
    <property type="match status" value="1"/>
</dbReference>
<dbReference type="SUPFAM" id="SSF52172">
    <property type="entry name" value="CheY-like"/>
    <property type="match status" value="1"/>
</dbReference>
<evidence type="ECO:0000256" key="3">
    <source>
        <dbReference type="ARBA" id="ARBA00022553"/>
    </source>
</evidence>
<dbReference type="Pfam" id="PF02518">
    <property type="entry name" value="HATPase_c"/>
    <property type="match status" value="1"/>
</dbReference>
<dbReference type="Gene3D" id="3.30.565.10">
    <property type="entry name" value="Histidine kinase-like ATPase, C-terminal domain"/>
    <property type="match status" value="1"/>
</dbReference>
<feature type="domain" description="Response regulatory" evidence="8">
    <location>
        <begin position="394"/>
        <end position="508"/>
    </location>
</feature>
<dbReference type="Pfam" id="PF00512">
    <property type="entry name" value="HisKA"/>
    <property type="match status" value="1"/>
</dbReference>
<dbReference type="SUPFAM" id="SSF55874">
    <property type="entry name" value="ATPase domain of HSP90 chaperone/DNA topoisomerase II/histidine kinase"/>
    <property type="match status" value="1"/>
</dbReference>
<evidence type="ECO:0000256" key="6">
    <source>
        <dbReference type="PROSITE-ProRule" id="PRU00169"/>
    </source>
</evidence>
<dbReference type="InterPro" id="IPR036890">
    <property type="entry name" value="HATPase_C_sf"/>
</dbReference>
<dbReference type="InterPro" id="IPR004358">
    <property type="entry name" value="Sig_transdc_His_kin-like_C"/>
</dbReference>
<dbReference type="Proteomes" id="UP000241074">
    <property type="component" value="Chromosome"/>
</dbReference>
<evidence type="ECO:0000313" key="10">
    <source>
        <dbReference type="Proteomes" id="UP000241074"/>
    </source>
</evidence>
<dbReference type="InterPro" id="IPR036097">
    <property type="entry name" value="HisK_dim/P_sf"/>
</dbReference>
<protein>
    <recommendedName>
        <fullName evidence="2">histidine kinase</fullName>
        <ecNumber evidence="2">2.7.13.3</ecNumber>
    </recommendedName>
</protein>
<keyword evidence="10" id="KW-1185">Reference proteome</keyword>
<dbReference type="RefSeq" id="WP_106891401.1">
    <property type="nucleotide sequence ID" value="NZ_CP027860.1"/>
</dbReference>
<dbReference type="InterPro" id="IPR003661">
    <property type="entry name" value="HisK_dim/P_dom"/>
</dbReference>
<proteinExistence type="predicted"/>
<dbReference type="GO" id="GO:0000155">
    <property type="term" value="F:phosphorelay sensor kinase activity"/>
    <property type="evidence" value="ECO:0007669"/>
    <property type="project" value="InterPro"/>
</dbReference>
<dbReference type="Pfam" id="PF00072">
    <property type="entry name" value="Response_reg"/>
    <property type="match status" value="1"/>
</dbReference>
<reference evidence="9 10" key="2">
    <citation type="submission" date="2018-03" db="EMBL/GenBank/DDBJ databases">
        <authorList>
            <person name="Keele B.F."/>
        </authorList>
    </citation>
    <scope>NUCLEOTIDE SEQUENCE [LARGE SCALE GENOMIC DNA]</scope>
    <source>
        <strain evidence="9 10">D13</strain>
    </source>
</reference>
<dbReference type="CDD" id="cd00082">
    <property type="entry name" value="HisKA"/>
    <property type="match status" value="1"/>
</dbReference>
<dbReference type="PANTHER" id="PTHR43047:SF72">
    <property type="entry name" value="OSMOSENSING HISTIDINE PROTEIN KINASE SLN1"/>
    <property type="match status" value="1"/>
</dbReference>
<evidence type="ECO:0000256" key="2">
    <source>
        <dbReference type="ARBA" id="ARBA00012438"/>
    </source>
</evidence>
<dbReference type="InterPro" id="IPR005467">
    <property type="entry name" value="His_kinase_dom"/>
</dbReference>